<comment type="caution">
    <text evidence="1">The sequence shown here is derived from an EMBL/GenBank/DDBJ whole genome shotgun (WGS) entry which is preliminary data.</text>
</comment>
<sequence>MKTVWSKMPSRWIRDGALHAFRANAGSGDAAALKLYMALAMFAGFRATPTAPVAGAVRLSFSDLEQLCDISRRYIARGLRRLETTGHISIHRVGRAHRYVLSNYEACGWAKLPRAHLLEDQRFRGVGIRGARQLDALKLYLALVSFRANDSSHALLSYDKIEHYTGIGRPHIRRAIDVLLNYEWVSMRSHTPESRPQQPMNIYVLRGDFWGRRPGNYIRATASTVRRDRP</sequence>
<dbReference type="InterPro" id="IPR036390">
    <property type="entry name" value="WH_DNA-bd_sf"/>
</dbReference>
<accession>A0A829Y898</accession>
<evidence type="ECO:0000313" key="2">
    <source>
        <dbReference type="Proteomes" id="UP000445000"/>
    </source>
</evidence>
<dbReference type="AlphaFoldDB" id="A0A829Y898"/>
<dbReference type="RefSeq" id="WP_129640760.1">
    <property type="nucleotide sequence ID" value="NZ_BLJN01000001.1"/>
</dbReference>
<name>A0A829Y898_9GAMM</name>
<dbReference type="Proteomes" id="UP000445000">
    <property type="component" value="Unassembled WGS sequence"/>
</dbReference>
<dbReference type="Gene3D" id="1.10.10.10">
    <property type="entry name" value="Winged helix-like DNA-binding domain superfamily/Winged helix DNA-binding domain"/>
    <property type="match status" value="1"/>
</dbReference>
<dbReference type="InterPro" id="IPR036388">
    <property type="entry name" value="WH-like_DNA-bd_sf"/>
</dbReference>
<protein>
    <submittedName>
        <fullName evidence="1">Uncharacterized protein</fullName>
    </submittedName>
</protein>
<evidence type="ECO:0000313" key="1">
    <source>
        <dbReference type="EMBL" id="GFE79205.1"/>
    </source>
</evidence>
<reference evidence="2" key="1">
    <citation type="submission" date="2020-01" db="EMBL/GenBank/DDBJ databases">
        <title>'Steroidobacter agaridevorans' sp. nov., agar-degrading bacteria isolated from rhizosphere soils.</title>
        <authorList>
            <person name="Ikenaga M."/>
            <person name="Kataoka M."/>
            <person name="Murouchi A."/>
            <person name="Katsuragi S."/>
            <person name="Sakai M."/>
        </authorList>
    </citation>
    <scope>NUCLEOTIDE SEQUENCE [LARGE SCALE GENOMIC DNA]</scope>
    <source>
        <strain evidence="2">YU21-B</strain>
    </source>
</reference>
<gene>
    <name evidence="1" type="ORF">GCM10011487_12050</name>
</gene>
<dbReference type="SUPFAM" id="SSF46785">
    <property type="entry name" value="Winged helix' DNA-binding domain"/>
    <property type="match status" value="1"/>
</dbReference>
<proteinExistence type="predicted"/>
<dbReference type="EMBL" id="BLJN01000001">
    <property type="protein sequence ID" value="GFE79205.1"/>
    <property type="molecule type" value="Genomic_DNA"/>
</dbReference>
<keyword evidence="2" id="KW-1185">Reference proteome</keyword>
<organism evidence="1 2">
    <name type="scientific">Steroidobacter agaridevorans</name>
    <dbReference type="NCBI Taxonomy" id="2695856"/>
    <lineage>
        <taxon>Bacteria</taxon>
        <taxon>Pseudomonadati</taxon>
        <taxon>Pseudomonadota</taxon>
        <taxon>Gammaproteobacteria</taxon>
        <taxon>Steroidobacterales</taxon>
        <taxon>Steroidobacteraceae</taxon>
        <taxon>Steroidobacter</taxon>
    </lineage>
</organism>